<reference evidence="1 2" key="1">
    <citation type="journal article" date="2019" name="Commun. Biol.">
        <title>The bagworm genome reveals a unique fibroin gene that provides high tensile strength.</title>
        <authorList>
            <person name="Kono N."/>
            <person name="Nakamura H."/>
            <person name="Ohtoshi R."/>
            <person name="Tomita M."/>
            <person name="Numata K."/>
            <person name="Arakawa K."/>
        </authorList>
    </citation>
    <scope>NUCLEOTIDE SEQUENCE [LARGE SCALE GENOMIC DNA]</scope>
</reference>
<sequence>MHSSEPTPVAEGPTLLLQLGRLIVRARSRSRSPPRRDRLLQAKLRAASGEPSTSRQVFDEGRQCRAQLRRSIATQLYVQTTRRYLSEFFTTPDHLLITVL</sequence>
<gene>
    <name evidence="1" type="ORF">EVAR_89518_1</name>
</gene>
<organism evidence="1 2">
    <name type="scientific">Eumeta variegata</name>
    <name type="common">Bagworm moth</name>
    <name type="synonym">Eumeta japonica</name>
    <dbReference type="NCBI Taxonomy" id="151549"/>
    <lineage>
        <taxon>Eukaryota</taxon>
        <taxon>Metazoa</taxon>
        <taxon>Ecdysozoa</taxon>
        <taxon>Arthropoda</taxon>
        <taxon>Hexapoda</taxon>
        <taxon>Insecta</taxon>
        <taxon>Pterygota</taxon>
        <taxon>Neoptera</taxon>
        <taxon>Endopterygota</taxon>
        <taxon>Lepidoptera</taxon>
        <taxon>Glossata</taxon>
        <taxon>Ditrysia</taxon>
        <taxon>Tineoidea</taxon>
        <taxon>Psychidae</taxon>
        <taxon>Oiketicinae</taxon>
        <taxon>Eumeta</taxon>
    </lineage>
</organism>
<dbReference type="Proteomes" id="UP000299102">
    <property type="component" value="Unassembled WGS sequence"/>
</dbReference>
<dbReference type="AlphaFoldDB" id="A0A4C1Y4L4"/>
<protein>
    <submittedName>
        <fullName evidence="1">Uncharacterized protein</fullName>
    </submittedName>
</protein>
<comment type="caution">
    <text evidence="1">The sequence shown here is derived from an EMBL/GenBank/DDBJ whole genome shotgun (WGS) entry which is preliminary data.</text>
</comment>
<keyword evidence="2" id="KW-1185">Reference proteome</keyword>
<proteinExistence type="predicted"/>
<accession>A0A4C1Y4L4</accession>
<evidence type="ECO:0000313" key="1">
    <source>
        <dbReference type="EMBL" id="GBP71171.1"/>
    </source>
</evidence>
<name>A0A4C1Y4L4_EUMVA</name>
<evidence type="ECO:0000313" key="2">
    <source>
        <dbReference type="Proteomes" id="UP000299102"/>
    </source>
</evidence>
<dbReference type="EMBL" id="BGZK01001099">
    <property type="protein sequence ID" value="GBP71171.1"/>
    <property type="molecule type" value="Genomic_DNA"/>
</dbReference>